<evidence type="ECO:0000313" key="1">
    <source>
        <dbReference type="EMBL" id="GIY88861.1"/>
    </source>
</evidence>
<dbReference type="Proteomes" id="UP001054945">
    <property type="component" value="Unassembled WGS sequence"/>
</dbReference>
<gene>
    <name evidence="1" type="ORF">CEXT_50311</name>
</gene>
<evidence type="ECO:0000313" key="2">
    <source>
        <dbReference type="Proteomes" id="UP001054945"/>
    </source>
</evidence>
<keyword evidence="2" id="KW-1185">Reference proteome</keyword>
<accession>A0AAV4X4A2</accession>
<dbReference type="EMBL" id="BPLR01017114">
    <property type="protein sequence ID" value="GIY88861.1"/>
    <property type="molecule type" value="Genomic_DNA"/>
</dbReference>
<protein>
    <submittedName>
        <fullName evidence="1">Uncharacterized protein</fullName>
    </submittedName>
</protein>
<comment type="caution">
    <text evidence="1">The sequence shown here is derived from an EMBL/GenBank/DDBJ whole genome shotgun (WGS) entry which is preliminary data.</text>
</comment>
<sequence>MLQKSKSELSQAHSTFHSIITALIAHIATLCRMTYVIDFFSDAFTIRVQVICRAGFCRCRVIHRLWRGFNKRPCCTKIKRAKIKKSQEMHIKICAGYAFKDPVQVC</sequence>
<dbReference type="AlphaFoldDB" id="A0AAV4X4A2"/>
<reference evidence="1 2" key="1">
    <citation type="submission" date="2021-06" db="EMBL/GenBank/DDBJ databases">
        <title>Caerostris extrusa draft genome.</title>
        <authorList>
            <person name="Kono N."/>
            <person name="Arakawa K."/>
        </authorList>
    </citation>
    <scope>NUCLEOTIDE SEQUENCE [LARGE SCALE GENOMIC DNA]</scope>
</reference>
<proteinExistence type="predicted"/>
<organism evidence="1 2">
    <name type="scientific">Caerostris extrusa</name>
    <name type="common">Bark spider</name>
    <name type="synonym">Caerostris bankana</name>
    <dbReference type="NCBI Taxonomy" id="172846"/>
    <lineage>
        <taxon>Eukaryota</taxon>
        <taxon>Metazoa</taxon>
        <taxon>Ecdysozoa</taxon>
        <taxon>Arthropoda</taxon>
        <taxon>Chelicerata</taxon>
        <taxon>Arachnida</taxon>
        <taxon>Araneae</taxon>
        <taxon>Araneomorphae</taxon>
        <taxon>Entelegynae</taxon>
        <taxon>Araneoidea</taxon>
        <taxon>Araneidae</taxon>
        <taxon>Caerostris</taxon>
    </lineage>
</organism>
<name>A0AAV4X4A2_CAEEX</name>